<comment type="caution">
    <text evidence="7">The sequence shown here is derived from an EMBL/GenBank/DDBJ whole genome shotgun (WGS) entry which is preliminary data.</text>
</comment>
<dbReference type="FunFam" id="3.30.230.10:FF:000120">
    <property type="entry name" value="Mismatch repair endonuclease PMS2"/>
    <property type="match status" value="1"/>
</dbReference>
<feature type="compositionally biased region" description="Polar residues" evidence="4">
    <location>
        <begin position="579"/>
        <end position="597"/>
    </location>
</feature>
<reference evidence="7" key="1">
    <citation type="submission" date="2023-01" db="EMBL/GenBank/DDBJ databases">
        <title>The chitinases involved in constricting ring structure development in the nematode-trapping fungus Drechslerella dactyloides.</title>
        <authorList>
            <person name="Wang R."/>
            <person name="Zhang L."/>
            <person name="Tang P."/>
            <person name="Li S."/>
            <person name="Liang L."/>
        </authorList>
    </citation>
    <scope>NUCLEOTIDE SEQUENCE</scope>
    <source>
        <strain evidence="7">YMF1.00031</strain>
    </source>
</reference>
<feature type="compositionally biased region" description="Acidic residues" evidence="4">
    <location>
        <begin position="548"/>
        <end position="560"/>
    </location>
</feature>
<dbReference type="PANTHER" id="PTHR10073">
    <property type="entry name" value="DNA MISMATCH REPAIR PROTEIN MLH, PMS, MUTL"/>
    <property type="match status" value="1"/>
</dbReference>
<dbReference type="InterPro" id="IPR014762">
    <property type="entry name" value="DNA_mismatch_repair_CS"/>
</dbReference>
<feature type="compositionally biased region" description="Acidic residues" evidence="4">
    <location>
        <begin position="1118"/>
        <end position="1143"/>
    </location>
</feature>
<dbReference type="InterPro" id="IPR037198">
    <property type="entry name" value="MutL_C_sf"/>
</dbReference>
<feature type="compositionally biased region" description="Low complexity" evidence="4">
    <location>
        <begin position="495"/>
        <end position="509"/>
    </location>
</feature>
<dbReference type="SUPFAM" id="SSF54211">
    <property type="entry name" value="Ribosomal protein S5 domain 2-like"/>
    <property type="match status" value="1"/>
</dbReference>
<dbReference type="Gene3D" id="3.30.565.10">
    <property type="entry name" value="Histidine kinase-like ATPase, C-terminal domain"/>
    <property type="match status" value="1"/>
</dbReference>
<feature type="domain" description="DNA mismatch repair protein S5" evidence="6">
    <location>
        <begin position="254"/>
        <end position="389"/>
    </location>
</feature>
<proteinExistence type="inferred from homology"/>
<dbReference type="Pfam" id="PF01119">
    <property type="entry name" value="DNA_mis_repair"/>
    <property type="match status" value="1"/>
</dbReference>
<dbReference type="InterPro" id="IPR038973">
    <property type="entry name" value="MutL/Mlh/Pms-like"/>
</dbReference>
<evidence type="ECO:0000259" key="6">
    <source>
        <dbReference type="SMART" id="SM01340"/>
    </source>
</evidence>
<name>A0AAD6IRF8_DREDA</name>
<dbReference type="GO" id="GO:0005524">
    <property type="term" value="F:ATP binding"/>
    <property type="evidence" value="ECO:0007669"/>
    <property type="project" value="InterPro"/>
</dbReference>
<protein>
    <recommendedName>
        <fullName evidence="3">DNA mismatch repair protein PMS1</fullName>
    </recommendedName>
</protein>
<dbReference type="EMBL" id="JAQGDS010000011">
    <property type="protein sequence ID" value="KAJ6257057.1"/>
    <property type="molecule type" value="Genomic_DNA"/>
</dbReference>
<dbReference type="CDD" id="cd03484">
    <property type="entry name" value="MutL_Trans_hPMS_2_like"/>
    <property type="match status" value="1"/>
</dbReference>
<dbReference type="GO" id="GO:0032389">
    <property type="term" value="C:MutLalpha complex"/>
    <property type="evidence" value="ECO:0007669"/>
    <property type="project" value="TreeGrafter"/>
</dbReference>
<dbReference type="SMART" id="SM00853">
    <property type="entry name" value="MutL_C"/>
    <property type="match status" value="1"/>
</dbReference>
<dbReference type="NCBIfam" id="TIGR00585">
    <property type="entry name" value="mutl"/>
    <property type="match status" value="1"/>
</dbReference>
<dbReference type="SUPFAM" id="SSF118116">
    <property type="entry name" value="DNA mismatch repair protein MutL"/>
    <property type="match status" value="1"/>
</dbReference>
<dbReference type="InterPro" id="IPR013507">
    <property type="entry name" value="DNA_mismatch_S5_2-like"/>
</dbReference>
<dbReference type="InterPro" id="IPR014721">
    <property type="entry name" value="Ribsml_uS5_D2-typ_fold_subgr"/>
</dbReference>
<dbReference type="Gene3D" id="3.30.1370.100">
    <property type="entry name" value="MutL, C-terminal domain, regulatory subdomain"/>
    <property type="match status" value="1"/>
</dbReference>
<dbReference type="GO" id="GO:0140664">
    <property type="term" value="F:ATP-dependent DNA damage sensor activity"/>
    <property type="evidence" value="ECO:0007669"/>
    <property type="project" value="InterPro"/>
</dbReference>
<dbReference type="GO" id="GO:0030983">
    <property type="term" value="F:mismatched DNA binding"/>
    <property type="evidence" value="ECO:0007669"/>
    <property type="project" value="InterPro"/>
</dbReference>
<dbReference type="FunFam" id="3.30.565.10:FF:000014">
    <property type="entry name" value="Mismatch repair endonuclease pms1, putative"/>
    <property type="match status" value="1"/>
</dbReference>
<feature type="region of interest" description="Disordered" evidence="4">
    <location>
        <begin position="848"/>
        <end position="867"/>
    </location>
</feature>
<accession>A0AAD6IRF8</accession>
<dbReference type="AlphaFoldDB" id="A0AAD6IRF8"/>
<dbReference type="InterPro" id="IPR042120">
    <property type="entry name" value="MutL_C_dimsub"/>
</dbReference>
<dbReference type="InterPro" id="IPR002099">
    <property type="entry name" value="MutL/Mlh/PMS"/>
</dbReference>
<dbReference type="SUPFAM" id="SSF55874">
    <property type="entry name" value="ATPase domain of HSP90 chaperone/DNA topoisomerase II/histidine kinase"/>
    <property type="match status" value="1"/>
</dbReference>
<dbReference type="Pfam" id="PF08676">
    <property type="entry name" value="MutL_C"/>
    <property type="match status" value="1"/>
</dbReference>
<dbReference type="SMART" id="SM01340">
    <property type="entry name" value="DNA_mis_repair"/>
    <property type="match status" value="1"/>
</dbReference>
<feature type="compositionally biased region" description="Polar residues" evidence="4">
    <location>
        <begin position="478"/>
        <end position="488"/>
    </location>
</feature>
<dbReference type="PROSITE" id="PS00058">
    <property type="entry name" value="DNA_MISMATCH_REPAIR_1"/>
    <property type="match status" value="1"/>
</dbReference>
<dbReference type="GO" id="GO:0016887">
    <property type="term" value="F:ATP hydrolysis activity"/>
    <property type="evidence" value="ECO:0007669"/>
    <property type="project" value="InterPro"/>
</dbReference>
<dbReference type="InterPro" id="IPR020568">
    <property type="entry name" value="Ribosomal_Su5_D2-typ_SF"/>
</dbReference>
<evidence type="ECO:0000259" key="5">
    <source>
        <dbReference type="SMART" id="SM00853"/>
    </source>
</evidence>
<evidence type="ECO:0000256" key="3">
    <source>
        <dbReference type="ARBA" id="ARBA00070941"/>
    </source>
</evidence>
<dbReference type="Gene3D" id="3.30.230.10">
    <property type="match status" value="1"/>
</dbReference>
<gene>
    <name evidence="7" type="ORF">Dda_7941</name>
</gene>
<dbReference type="Gene3D" id="3.30.1540.20">
    <property type="entry name" value="MutL, C-terminal domain, dimerisation subdomain"/>
    <property type="match status" value="1"/>
</dbReference>
<dbReference type="GO" id="GO:0000710">
    <property type="term" value="P:meiotic mismatch repair"/>
    <property type="evidence" value="ECO:0007669"/>
    <property type="project" value="UniProtKB-ARBA"/>
</dbReference>
<feature type="compositionally biased region" description="Polar residues" evidence="4">
    <location>
        <begin position="416"/>
        <end position="426"/>
    </location>
</feature>
<feature type="region of interest" description="Disordered" evidence="4">
    <location>
        <begin position="399"/>
        <end position="790"/>
    </location>
</feature>
<feature type="compositionally biased region" description="Basic residues" evidence="4">
    <location>
        <begin position="857"/>
        <end position="867"/>
    </location>
</feature>
<comment type="similarity">
    <text evidence="1">Belongs to the DNA mismatch repair MutL/HexB family.</text>
</comment>
<dbReference type="FunFam" id="3.30.1370.100:FF:000001">
    <property type="entry name" value="Mismatch repair endonuclease pms1, putative"/>
    <property type="match status" value="1"/>
</dbReference>
<evidence type="ECO:0000256" key="1">
    <source>
        <dbReference type="ARBA" id="ARBA00006082"/>
    </source>
</evidence>
<feature type="compositionally biased region" description="Acidic residues" evidence="4">
    <location>
        <begin position="645"/>
        <end position="661"/>
    </location>
</feature>
<keyword evidence="8" id="KW-1185">Reference proteome</keyword>
<dbReference type="InterPro" id="IPR014790">
    <property type="entry name" value="MutL_C"/>
</dbReference>
<feature type="compositionally biased region" description="Basic and acidic residues" evidence="4">
    <location>
        <begin position="777"/>
        <end position="790"/>
    </location>
</feature>
<keyword evidence="2" id="KW-0227">DNA damage</keyword>
<sequence>MLMCFRFDPRRAKPTRIWSHSSVEHHDARKLAFTLAMAEIKAIEGRSVHQIQSGQVISDGLCSAVKELVENSIDAHATAIEIRFKNHGLDLIEVSDNGAGITPDNFDKLALKHYTSKLRTYEDLERVTTYGFRGEALSSLCALSTLSVSTATADVAPKGSKIEFHVSGVLKGTSVVSHPKGTTVSVETLFKNLPVRRQEMERNIKREFARVVSFLQAYAIVCVGVKFTVYNHPPNGKKTLLFSTKANKTTKENIANVFGAKALANLIPLDLDFEMTAPASILHRNRDDARNVKIIGHISRPVVGEGRQAPDRQLFFVNSRPCNLPQVARAVNEVYKSFNLTQSPFVFADLQLDTTAYDVNVSPDKRTILLHDQANLLESLKVSLTQLFDNQDQTVPAATQSRLPLFKPAAADPGKTSASRRLNQQESDGEDEAADGPEPSAAEAPPLPQSSDSTAEPEPRTDGSASATSKSHSDDLSTRSNSQTTSTPKKNDRPGSANGSANGSASKASLTYEQKGKIAKAFASRQPPHMDVDEDIPGTLSAHSDTPGIDDEDDAEDDDEIIRHPLSQASPRNWRRTSPHPTTITIGDKTITSTPKRSPSKVFPGISSSSPTSRVARRNPKNTFAKRLQGFGASGTQSSLSVPEDIGEDDEDEDEDDEESEGEFRELSTPRQRPTQEEVGEPGEEEEEEDPRDDISEDRTPRPGVTRPQKETQAPDAESSRDDEIEIDPPEERPRIVVSSAGLFRSSQIVVPPSSPPPRHRVEEPDAPDEGAAPNLDHADRQRSDRDRHRVSGAIPRAEGVFKTPTAPSQARPTAFVKNDFKDSTHCLVQHLRACTIDNIRTLSTSLRPLESNPRNSKGKGKRGRAKLVKFDSQEEKTAVEERLSLTIAKSDFGKMRIAGQFNLGFILATRQSEKPQEEDANDLFIIDQHASDEKYNFERLQAETVVQNQPLVRPKVLELSAMDELVVMDNMDVLKKNGFVVEVDDAGDVGRRCRLVSLPMSKDKVFDLKDFEELLHLIREHPSDSSVRPSKVRAMFAMRACKSSITIGKALGPKDMKRVVKHMGELDKPWNCPHGRPTMRHLCDVGQLETWREDRERAFADVEEAAEVAVVPQVGSAEDDVDDDDDVYHDVEQEGDEMDEDE</sequence>
<evidence type="ECO:0000313" key="7">
    <source>
        <dbReference type="EMBL" id="KAJ6257057.1"/>
    </source>
</evidence>
<evidence type="ECO:0000313" key="8">
    <source>
        <dbReference type="Proteomes" id="UP001221413"/>
    </source>
</evidence>
<dbReference type="Proteomes" id="UP001221413">
    <property type="component" value="Unassembled WGS sequence"/>
</dbReference>
<feature type="region of interest" description="Disordered" evidence="4">
    <location>
        <begin position="1112"/>
        <end position="1143"/>
    </location>
</feature>
<dbReference type="PANTHER" id="PTHR10073:SF52">
    <property type="entry name" value="MISMATCH REPAIR ENDONUCLEASE PMS2"/>
    <property type="match status" value="1"/>
</dbReference>
<dbReference type="Pfam" id="PF13589">
    <property type="entry name" value="HATPase_c_3"/>
    <property type="match status" value="1"/>
</dbReference>
<feature type="domain" description="MutL C-terminal dimerisation" evidence="5">
    <location>
        <begin position="898"/>
        <end position="1052"/>
    </location>
</feature>
<evidence type="ECO:0000256" key="4">
    <source>
        <dbReference type="SAM" id="MobiDB-lite"/>
    </source>
</evidence>
<dbReference type="CDD" id="cd16926">
    <property type="entry name" value="HATPase_MutL-MLH-PMS-like"/>
    <property type="match status" value="1"/>
</dbReference>
<organism evidence="7 8">
    <name type="scientific">Drechslerella dactyloides</name>
    <name type="common">Nematode-trapping fungus</name>
    <name type="synonym">Arthrobotrys dactyloides</name>
    <dbReference type="NCBI Taxonomy" id="74499"/>
    <lineage>
        <taxon>Eukaryota</taxon>
        <taxon>Fungi</taxon>
        <taxon>Dikarya</taxon>
        <taxon>Ascomycota</taxon>
        <taxon>Pezizomycotina</taxon>
        <taxon>Orbiliomycetes</taxon>
        <taxon>Orbiliales</taxon>
        <taxon>Orbiliaceae</taxon>
        <taxon>Drechslerella</taxon>
    </lineage>
</organism>
<feature type="compositionally biased region" description="Acidic residues" evidence="4">
    <location>
        <begin position="678"/>
        <end position="692"/>
    </location>
</feature>
<dbReference type="InterPro" id="IPR042121">
    <property type="entry name" value="MutL_C_regsub"/>
</dbReference>
<evidence type="ECO:0000256" key="2">
    <source>
        <dbReference type="ARBA" id="ARBA00022763"/>
    </source>
</evidence>
<dbReference type="InterPro" id="IPR036890">
    <property type="entry name" value="HATPase_C_sf"/>
</dbReference>